<evidence type="ECO:0000313" key="2">
    <source>
        <dbReference type="EMBL" id="EJN84141.1"/>
    </source>
</evidence>
<protein>
    <submittedName>
        <fullName evidence="2">Uncharacterized protein</fullName>
    </submittedName>
</protein>
<feature type="non-terminal residue" evidence="2">
    <location>
        <position position="49"/>
    </location>
</feature>
<sequence>MGRRRAQTRSAPSTRPPPPPPHTITYARISHAEGARMLSIAVIGAGRIG</sequence>
<organism evidence="2 3">
    <name type="scientific">Actinomyces naeslundii (strain ATCC 12104 / DSM 43013 / CCUG 2238 / JCM 8349 / NCTC 10301 / Howell 279)</name>
    <dbReference type="NCBI Taxonomy" id="1115803"/>
    <lineage>
        <taxon>Bacteria</taxon>
        <taxon>Bacillati</taxon>
        <taxon>Actinomycetota</taxon>
        <taxon>Actinomycetes</taxon>
        <taxon>Actinomycetales</taxon>
        <taxon>Actinomycetaceae</taxon>
        <taxon>Actinomyces</taxon>
    </lineage>
</organism>
<dbReference type="Proteomes" id="UP000007814">
    <property type="component" value="Unassembled WGS sequence"/>
</dbReference>
<reference evidence="2 3" key="1">
    <citation type="submission" date="2012-07" db="EMBL/GenBank/DDBJ databases">
        <authorList>
            <person name="Durkin A.S."/>
            <person name="McCorrison J."/>
            <person name="Torralba M."/>
            <person name="Gillis M."/>
            <person name="Methe B."/>
            <person name="Sutton G."/>
            <person name="Nelson K.E."/>
        </authorList>
    </citation>
    <scope>NUCLEOTIDE SEQUENCE [LARGE SCALE GENOMIC DNA]</scope>
    <source>
        <strain evidence="3">ATCC 12104 / DSM 43013 / CCUG 2238 / JCM 8349 / NCTC 10301 / Howell 279</strain>
    </source>
</reference>
<name>J3JJ54_ACTNH</name>
<evidence type="ECO:0000313" key="3">
    <source>
        <dbReference type="Proteomes" id="UP000007814"/>
    </source>
</evidence>
<evidence type="ECO:0000256" key="1">
    <source>
        <dbReference type="SAM" id="MobiDB-lite"/>
    </source>
</evidence>
<proteinExistence type="predicted"/>
<comment type="caution">
    <text evidence="2">The sequence shown here is derived from an EMBL/GenBank/DDBJ whole genome shotgun (WGS) entry which is preliminary data.</text>
</comment>
<dbReference type="AlphaFoldDB" id="J3JJ54"/>
<accession>J3JJ54</accession>
<dbReference type="EMBL" id="ALJK01000167">
    <property type="protein sequence ID" value="EJN84141.1"/>
    <property type="molecule type" value="Genomic_DNA"/>
</dbReference>
<feature type="region of interest" description="Disordered" evidence="1">
    <location>
        <begin position="1"/>
        <end position="25"/>
    </location>
</feature>
<gene>
    <name evidence="2" type="ORF">HMPREF1129_0232</name>
</gene>